<keyword evidence="1" id="KW-0812">Transmembrane</keyword>
<dbReference type="EMBL" id="JAVDYB010000001">
    <property type="protein sequence ID" value="MDR7280352.1"/>
    <property type="molecule type" value="Genomic_DNA"/>
</dbReference>
<gene>
    <name evidence="2" type="ORF">J2S41_007130</name>
</gene>
<evidence type="ECO:0000313" key="2">
    <source>
        <dbReference type="EMBL" id="MDR7280352.1"/>
    </source>
</evidence>
<organism evidence="2 3">
    <name type="scientific">Catenuloplanes atrovinosus</name>
    <dbReference type="NCBI Taxonomy" id="137266"/>
    <lineage>
        <taxon>Bacteria</taxon>
        <taxon>Bacillati</taxon>
        <taxon>Actinomycetota</taxon>
        <taxon>Actinomycetes</taxon>
        <taxon>Micromonosporales</taxon>
        <taxon>Micromonosporaceae</taxon>
        <taxon>Catenuloplanes</taxon>
    </lineage>
</organism>
<keyword evidence="3" id="KW-1185">Reference proteome</keyword>
<proteinExistence type="predicted"/>
<feature type="transmembrane region" description="Helical" evidence="1">
    <location>
        <begin position="118"/>
        <end position="138"/>
    </location>
</feature>
<feature type="transmembrane region" description="Helical" evidence="1">
    <location>
        <begin position="184"/>
        <end position="201"/>
    </location>
</feature>
<protein>
    <recommendedName>
        <fullName evidence="4">DUF624 domain-containing protein</fullName>
    </recommendedName>
</protein>
<evidence type="ECO:0000313" key="3">
    <source>
        <dbReference type="Proteomes" id="UP001183643"/>
    </source>
</evidence>
<feature type="transmembrane region" description="Helical" evidence="1">
    <location>
        <begin position="82"/>
        <end position="106"/>
    </location>
</feature>
<keyword evidence="1" id="KW-0472">Membrane</keyword>
<reference evidence="2" key="1">
    <citation type="submission" date="2023-07" db="EMBL/GenBank/DDBJ databases">
        <title>Sequencing the genomes of 1000 actinobacteria strains.</title>
        <authorList>
            <person name="Klenk H.-P."/>
        </authorList>
    </citation>
    <scope>NUCLEOTIDE SEQUENCE</scope>
    <source>
        <strain evidence="2">DSM 44707</strain>
    </source>
</reference>
<name>A0AAE3YX11_9ACTN</name>
<dbReference type="RefSeq" id="WP_310374664.1">
    <property type="nucleotide sequence ID" value="NZ_JAVDYB010000001.1"/>
</dbReference>
<evidence type="ECO:0000256" key="1">
    <source>
        <dbReference type="SAM" id="Phobius"/>
    </source>
</evidence>
<evidence type="ECO:0008006" key="4">
    <source>
        <dbReference type="Google" id="ProtNLM"/>
    </source>
</evidence>
<keyword evidence="1" id="KW-1133">Transmembrane helix</keyword>
<feature type="transmembrane region" description="Helical" evidence="1">
    <location>
        <begin position="32"/>
        <end position="61"/>
    </location>
</feature>
<dbReference type="Proteomes" id="UP001183643">
    <property type="component" value="Unassembled WGS sequence"/>
</dbReference>
<accession>A0AAE3YX11</accession>
<dbReference type="AlphaFoldDB" id="A0AAE3YX11"/>
<comment type="caution">
    <text evidence="2">The sequence shown here is derived from an EMBL/GenBank/DDBJ whole genome shotgun (WGS) entry which is preliminary data.</text>
</comment>
<feature type="transmembrane region" description="Helical" evidence="1">
    <location>
        <begin position="159"/>
        <end position="178"/>
    </location>
</feature>
<sequence length="218" mass="22632">MDDRQSPGPVEDVPRPPVRRDWRDTLRAASDLALTGIVMTLAALPVITAGAAVGTASAAVARWTDQERFPGVRETARHFRHGLLPGIPPLLVLIAFGVLIRLNVHALSVGLAPGGPPLIWATLALAVAGAGFAAMVVVEFGRAGAGWRAATRDAARLAVSRPALPAASAGIMAFTIALGYLIQVILVPILAGYTLLALHVVRRRLGGVAASVRTVEGS</sequence>